<dbReference type="SUPFAM" id="SSF49303">
    <property type="entry name" value="beta-Galactosidase/glucuronidase domain"/>
    <property type="match status" value="1"/>
</dbReference>
<dbReference type="InterPro" id="IPR036156">
    <property type="entry name" value="Beta-gal/glucu_dom_sf"/>
</dbReference>
<name>A0A5C6DC35_9BACT</name>
<gene>
    <name evidence="2" type="ORF">Poly41_50230</name>
</gene>
<accession>A0A5C6DC35</accession>
<organism evidence="2 3">
    <name type="scientific">Novipirellula artificiosorum</name>
    <dbReference type="NCBI Taxonomy" id="2528016"/>
    <lineage>
        <taxon>Bacteria</taxon>
        <taxon>Pseudomonadati</taxon>
        <taxon>Planctomycetota</taxon>
        <taxon>Planctomycetia</taxon>
        <taxon>Pirellulales</taxon>
        <taxon>Pirellulaceae</taxon>
        <taxon>Novipirellula</taxon>
    </lineage>
</organism>
<dbReference type="InterPro" id="IPR013783">
    <property type="entry name" value="Ig-like_fold"/>
</dbReference>
<dbReference type="AlphaFoldDB" id="A0A5C6DC35"/>
<proteinExistence type="predicted"/>
<keyword evidence="3" id="KW-1185">Reference proteome</keyword>
<sequence length="82" mass="8994">MDVHHRPTLKVMFVEDGIQISTDNFARQVTLEVPGGSGTVFEDNYFDLVPGTSRTIRLIHATKGNTVRVSAVSAEPVEVEIP</sequence>
<dbReference type="Pfam" id="PF17753">
    <property type="entry name" value="Ig_mannosidase"/>
    <property type="match status" value="1"/>
</dbReference>
<evidence type="ECO:0000313" key="3">
    <source>
        <dbReference type="Proteomes" id="UP000319143"/>
    </source>
</evidence>
<evidence type="ECO:0000313" key="2">
    <source>
        <dbReference type="EMBL" id="TWU33271.1"/>
    </source>
</evidence>
<comment type="caution">
    <text evidence="2">The sequence shown here is derived from an EMBL/GenBank/DDBJ whole genome shotgun (WGS) entry which is preliminary data.</text>
</comment>
<dbReference type="InterPro" id="IPR041625">
    <property type="entry name" value="Beta-mannosidase_Ig"/>
</dbReference>
<dbReference type="Proteomes" id="UP000319143">
    <property type="component" value="Unassembled WGS sequence"/>
</dbReference>
<dbReference type="Gene3D" id="2.60.40.10">
    <property type="entry name" value="Immunoglobulins"/>
    <property type="match status" value="1"/>
</dbReference>
<reference evidence="2 3" key="1">
    <citation type="submission" date="2019-02" db="EMBL/GenBank/DDBJ databases">
        <title>Deep-cultivation of Planctomycetes and their phenomic and genomic characterization uncovers novel biology.</title>
        <authorList>
            <person name="Wiegand S."/>
            <person name="Jogler M."/>
            <person name="Boedeker C."/>
            <person name="Pinto D."/>
            <person name="Vollmers J."/>
            <person name="Rivas-Marin E."/>
            <person name="Kohn T."/>
            <person name="Peeters S.H."/>
            <person name="Heuer A."/>
            <person name="Rast P."/>
            <person name="Oberbeckmann S."/>
            <person name="Bunk B."/>
            <person name="Jeske O."/>
            <person name="Meyerdierks A."/>
            <person name="Storesund J.E."/>
            <person name="Kallscheuer N."/>
            <person name="Luecker S."/>
            <person name="Lage O.M."/>
            <person name="Pohl T."/>
            <person name="Merkel B.J."/>
            <person name="Hornburger P."/>
            <person name="Mueller R.-W."/>
            <person name="Bruemmer F."/>
            <person name="Labrenz M."/>
            <person name="Spormann A.M."/>
            <person name="Op Den Camp H."/>
            <person name="Overmann J."/>
            <person name="Amann R."/>
            <person name="Jetten M.S.M."/>
            <person name="Mascher T."/>
            <person name="Medema M.H."/>
            <person name="Devos D.P."/>
            <person name="Kaster A.-K."/>
            <person name="Ovreas L."/>
            <person name="Rohde M."/>
            <person name="Galperin M.Y."/>
            <person name="Jogler C."/>
        </authorList>
    </citation>
    <scope>NUCLEOTIDE SEQUENCE [LARGE SCALE GENOMIC DNA]</scope>
    <source>
        <strain evidence="2 3">Poly41</strain>
    </source>
</reference>
<evidence type="ECO:0000259" key="1">
    <source>
        <dbReference type="Pfam" id="PF17753"/>
    </source>
</evidence>
<dbReference type="EMBL" id="SJPV01000010">
    <property type="protein sequence ID" value="TWU33271.1"/>
    <property type="molecule type" value="Genomic_DNA"/>
</dbReference>
<feature type="domain" description="Beta-mannosidase Ig-fold" evidence="1">
    <location>
        <begin position="18"/>
        <end position="60"/>
    </location>
</feature>
<protein>
    <recommendedName>
        <fullName evidence="1">Beta-mannosidase Ig-fold domain-containing protein</fullName>
    </recommendedName>
</protein>